<dbReference type="Proteomes" id="UP000247702">
    <property type="component" value="Unassembled WGS sequence"/>
</dbReference>
<evidence type="ECO:0000256" key="1">
    <source>
        <dbReference type="SAM" id="MobiDB-lite"/>
    </source>
</evidence>
<feature type="region of interest" description="Disordered" evidence="1">
    <location>
        <begin position="66"/>
        <end position="107"/>
    </location>
</feature>
<name>A0A2Z6S466_9GLOM</name>
<comment type="caution">
    <text evidence="2">The sequence shown here is derived from an EMBL/GenBank/DDBJ whole genome shotgun (WGS) entry which is preliminary data.</text>
</comment>
<evidence type="ECO:0000313" key="3">
    <source>
        <dbReference type="Proteomes" id="UP000247702"/>
    </source>
</evidence>
<feature type="compositionally biased region" description="Acidic residues" evidence="1">
    <location>
        <begin position="86"/>
        <end position="101"/>
    </location>
</feature>
<sequence length="185" mass="21582">MVKFLNRALEKVYKLALKHGVTFIIDKHNVSIELKNNVINSESEEQYNELENEEVIEVLSEQNKDKNEIINNEQNDELGKEKDIEVESDQNEDENEPEQMEEASNKEVDGRAFYANINNINEKETDKNGNISNEFINMDYMHETSNVNLNVNNNSIKMEVMQVLETETINENEIDEAEKLRTRLN</sequence>
<protein>
    <submittedName>
        <fullName evidence="2">Uncharacterized protein</fullName>
    </submittedName>
</protein>
<gene>
    <name evidence="2" type="ORF">RclHR1_03350009</name>
</gene>
<dbReference type="EMBL" id="BEXD01002613">
    <property type="protein sequence ID" value="GBB98878.1"/>
    <property type="molecule type" value="Genomic_DNA"/>
</dbReference>
<evidence type="ECO:0000313" key="2">
    <source>
        <dbReference type="EMBL" id="GBB98878.1"/>
    </source>
</evidence>
<keyword evidence="3" id="KW-1185">Reference proteome</keyword>
<reference evidence="2 3" key="1">
    <citation type="submission" date="2017-11" db="EMBL/GenBank/DDBJ databases">
        <title>The genome of Rhizophagus clarus HR1 reveals common genetic basis of auxotrophy among arbuscular mycorrhizal fungi.</title>
        <authorList>
            <person name="Kobayashi Y."/>
        </authorList>
    </citation>
    <scope>NUCLEOTIDE SEQUENCE [LARGE SCALE GENOMIC DNA]</scope>
    <source>
        <strain evidence="2 3">HR1</strain>
    </source>
</reference>
<dbReference type="AlphaFoldDB" id="A0A2Z6S466"/>
<proteinExistence type="predicted"/>
<accession>A0A2Z6S466</accession>
<organism evidence="2 3">
    <name type="scientific">Rhizophagus clarus</name>
    <dbReference type="NCBI Taxonomy" id="94130"/>
    <lineage>
        <taxon>Eukaryota</taxon>
        <taxon>Fungi</taxon>
        <taxon>Fungi incertae sedis</taxon>
        <taxon>Mucoromycota</taxon>
        <taxon>Glomeromycotina</taxon>
        <taxon>Glomeromycetes</taxon>
        <taxon>Glomerales</taxon>
        <taxon>Glomeraceae</taxon>
        <taxon>Rhizophagus</taxon>
    </lineage>
</organism>